<protein>
    <submittedName>
        <fullName evidence="2">DUF3570 domain-containing protein</fullName>
    </submittedName>
</protein>
<sequence length="455" mass="50613">MQLTPEEDANGQTYAGESQPGVKLAPPRKPCIAGALALASCSLLGQGVMAAESNDDQDWQLVDAALMYYGEEGRVQAIEAIGTAKKTYADETVLDVKVLLDSLTGASASGAVPQGQEQTFTRPSGDGQYSIAAGETPLDDTFHDTRLQLSANWSQPQSSPWKTNLGLYGSKEFDYNAFGVNAGAERGFNKDNTTLFAGAAYSFDILEPEGGRPKPLSAMVLRTADDTEASFRRAFALTREGGSDDKRTLDLLLGLTQVLNRRWLLQANYGLSSVEGYLTDPYKFLSQVDAAGVARAYRYEHRPDSRLKHSFFLMTKTALDSGVVDVSYRYNRDDWRLSSHTLESHYRYYFSGSFYGQLHLRYYRQGAAEFYRPWLLTDQALPEFASADYRIGELTTYTLGLKLGRRLSGDRELAFRLEFYRQQPHNNGTEIPEGLQAYELFPSVRVISAQISYAF</sequence>
<dbReference type="AlphaFoldDB" id="A0A972JJH5"/>
<dbReference type="Pfam" id="PF12094">
    <property type="entry name" value="DUF3570"/>
    <property type="match status" value="1"/>
</dbReference>
<dbReference type="EMBL" id="JAAXYH010000001">
    <property type="protein sequence ID" value="NMH64059.1"/>
    <property type="molecule type" value="Genomic_DNA"/>
</dbReference>
<organism evidence="2 3">
    <name type="scientific">Shewanella salipaludis</name>
    <dbReference type="NCBI Taxonomy" id="2723052"/>
    <lineage>
        <taxon>Bacteria</taxon>
        <taxon>Pseudomonadati</taxon>
        <taxon>Pseudomonadota</taxon>
        <taxon>Gammaproteobacteria</taxon>
        <taxon>Alteromonadales</taxon>
        <taxon>Shewanellaceae</taxon>
        <taxon>Shewanella</taxon>
    </lineage>
</organism>
<reference evidence="2" key="1">
    <citation type="submission" date="2020-04" db="EMBL/GenBank/DDBJ databases">
        <title>Description of Shewanella salipaludis sp. nov., isolated from a salt marsh.</title>
        <authorList>
            <person name="Park S."/>
            <person name="Yoon J.-H."/>
        </authorList>
    </citation>
    <scope>NUCLEOTIDE SEQUENCE</scope>
    <source>
        <strain evidence="2">SHSM-M6</strain>
    </source>
</reference>
<dbReference type="InterPro" id="IPR021953">
    <property type="entry name" value="DUF3570"/>
</dbReference>
<dbReference type="Proteomes" id="UP000737113">
    <property type="component" value="Unassembled WGS sequence"/>
</dbReference>
<feature type="region of interest" description="Disordered" evidence="1">
    <location>
        <begin position="1"/>
        <end position="23"/>
    </location>
</feature>
<accession>A0A972JJH5</accession>
<evidence type="ECO:0000256" key="1">
    <source>
        <dbReference type="SAM" id="MobiDB-lite"/>
    </source>
</evidence>
<evidence type="ECO:0000313" key="2">
    <source>
        <dbReference type="EMBL" id="NMH64059.1"/>
    </source>
</evidence>
<name>A0A972JJH5_9GAMM</name>
<evidence type="ECO:0000313" key="3">
    <source>
        <dbReference type="Proteomes" id="UP000737113"/>
    </source>
</evidence>
<dbReference type="RefSeq" id="WP_169562724.1">
    <property type="nucleotide sequence ID" value="NZ_JAAXYH010000001.1"/>
</dbReference>
<keyword evidence="3" id="KW-1185">Reference proteome</keyword>
<gene>
    <name evidence="2" type="ORF">HC757_02565</name>
</gene>
<proteinExistence type="predicted"/>
<comment type="caution">
    <text evidence="2">The sequence shown here is derived from an EMBL/GenBank/DDBJ whole genome shotgun (WGS) entry which is preliminary data.</text>
</comment>